<evidence type="ECO:0000256" key="1">
    <source>
        <dbReference type="SAM" id="Phobius"/>
    </source>
</evidence>
<reference evidence="2" key="1">
    <citation type="submission" date="2022-01" db="EMBL/GenBank/DDBJ databases">
        <authorList>
            <person name="King R."/>
        </authorList>
    </citation>
    <scope>NUCLEOTIDE SEQUENCE</scope>
</reference>
<sequence>MEARSSSLRRNFSSSFNCKMYMPRKNKPFYHSLRYLQFTHYYPVADNNTIFRKCRTIIIRGLIIMILLLQSFLHAYFFAKNNAQTDTAEDLAVFVSVVNYIYICNRFDYLAEYLSKLYFSISDTTKYGEPSNWDKVIKRNKLFTLFVLLYGIIAILFYCMLKIFFETGKFYVYNLFKYYKH</sequence>
<feature type="transmembrane region" description="Helical" evidence="1">
    <location>
        <begin position="57"/>
        <end position="79"/>
    </location>
</feature>
<evidence type="ECO:0000313" key="2">
    <source>
        <dbReference type="EMBL" id="CAG9766157.1"/>
    </source>
</evidence>
<gene>
    <name evidence="2" type="ORF">CEUTPL_LOCUS6745</name>
</gene>
<dbReference type="Proteomes" id="UP001152799">
    <property type="component" value="Chromosome 3"/>
</dbReference>
<keyword evidence="1" id="KW-0812">Transmembrane</keyword>
<dbReference type="AlphaFoldDB" id="A0A9N9MJQ4"/>
<name>A0A9N9MJQ4_9CUCU</name>
<keyword evidence="1" id="KW-0472">Membrane</keyword>
<feature type="transmembrane region" description="Helical" evidence="1">
    <location>
        <begin position="142"/>
        <end position="165"/>
    </location>
</feature>
<evidence type="ECO:0000313" key="3">
    <source>
        <dbReference type="Proteomes" id="UP001152799"/>
    </source>
</evidence>
<keyword evidence="3" id="KW-1185">Reference proteome</keyword>
<organism evidence="2 3">
    <name type="scientific">Ceutorhynchus assimilis</name>
    <name type="common">cabbage seed weevil</name>
    <dbReference type="NCBI Taxonomy" id="467358"/>
    <lineage>
        <taxon>Eukaryota</taxon>
        <taxon>Metazoa</taxon>
        <taxon>Ecdysozoa</taxon>
        <taxon>Arthropoda</taxon>
        <taxon>Hexapoda</taxon>
        <taxon>Insecta</taxon>
        <taxon>Pterygota</taxon>
        <taxon>Neoptera</taxon>
        <taxon>Endopterygota</taxon>
        <taxon>Coleoptera</taxon>
        <taxon>Polyphaga</taxon>
        <taxon>Cucujiformia</taxon>
        <taxon>Curculionidae</taxon>
        <taxon>Ceutorhynchinae</taxon>
        <taxon>Ceutorhynchus</taxon>
    </lineage>
</organism>
<accession>A0A9N9MJQ4</accession>
<dbReference type="EMBL" id="OU892279">
    <property type="protein sequence ID" value="CAG9766157.1"/>
    <property type="molecule type" value="Genomic_DNA"/>
</dbReference>
<protein>
    <submittedName>
        <fullName evidence="2">Uncharacterized protein</fullName>
    </submittedName>
</protein>
<keyword evidence="1" id="KW-1133">Transmembrane helix</keyword>
<proteinExistence type="predicted"/>